<feature type="active site" description="Proton acceptor" evidence="1">
    <location>
        <position position="28"/>
    </location>
</feature>
<protein>
    <submittedName>
        <fullName evidence="3">Adenylate cyclase</fullName>
    </submittedName>
</protein>
<dbReference type="PIRSF" id="PIRSF016487">
    <property type="entry name" value="CYTH_UCP016487"/>
    <property type="match status" value="1"/>
</dbReference>
<feature type="domain" description="CYTH" evidence="2">
    <location>
        <begin position="1"/>
        <end position="154"/>
    </location>
</feature>
<evidence type="ECO:0000259" key="2">
    <source>
        <dbReference type="PROSITE" id="PS51707"/>
    </source>
</evidence>
<evidence type="ECO:0000313" key="3">
    <source>
        <dbReference type="EMBL" id="SES84448.1"/>
    </source>
</evidence>
<gene>
    <name evidence="3" type="ORF">SAMN04487772_10487</name>
</gene>
<dbReference type="Gene3D" id="2.40.320.10">
    <property type="entry name" value="Hypothetical Protein Pfu-838710-001"/>
    <property type="match status" value="1"/>
</dbReference>
<dbReference type="PROSITE" id="PS51707">
    <property type="entry name" value="CYTH"/>
    <property type="match status" value="1"/>
</dbReference>
<dbReference type="OrthoDB" id="9805588at2"/>
<organism evidence="3 4">
    <name type="scientific">[Clostridium] polysaccharolyticum</name>
    <dbReference type="NCBI Taxonomy" id="29364"/>
    <lineage>
        <taxon>Bacteria</taxon>
        <taxon>Bacillati</taxon>
        <taxon>Bacillota</taxon>
        <taxon>Clostridia</taxon>
        <taxon>Lachnospirales</taxon>
        <taxon>Lachnospiraceae</taxon>
    </lineage>
</organism>
<accession>A0A1H9ZRV3</accession>
<keyword evidence="4" id="KW-1185">Reference proteome</keyword>
<evidence type="ECO:0000313" key="4">
    <source>
        <dbReference type="Proteomes" id="UP000199800"/>
    </source>
</evidence>
<dbReference type="InterPro" id="IPR023577">
    <property type="entry name" value="CYTH_domain"/>
</dbReference>
<dbReference type="RefSeq" id="WP_092476619.1">
    <property type="nucleotide sequence ID" value="NZ_FOHN01000004.1"/>
</dbReference>
<dbReference type="Proteomes" id="UP000199800">
    <property type="component" value="Unassembled WGS sequence"/>
</dbReference>
<dbReference type="CDD" id="cd07761">
    <property type="entry name" value="CYTH-like_CthTTM-like"/>
    <property type="match status" value="1"/>
</dbReference>
<evidence type="ECO:0000256" key="1">
    <source>
        <dbReference type="PIRSR" id="PIRSR016487-1"/>
    </source>
</evidence>
<dbReference type="AlphaFoldDB" id="A0A1H9ZRV3"/>
<dbReference type="SUPFAM" id="SSF55154">
    <property type="entry name" value="CYTH-like phosphatases"/>
    <property type="match status" value="1"/>
</dbReference>
<dbReference type="PANTHER" id="PTHR40114">
    <property type="entry name" value="SLR0698 PROTEIN"/>
    <property type="match status" value="1"/>
</dbReference>
<dbReference type="InterPro" id="IPR033469">
    <property type="entry name" value="CYTH-like_dom_sf"/>
</dbReference>
<reference evidence="3 4" key="1">
    <citation type="submission" date="2016-10" db="EMBL/GenBank/DDBJ databases">
        <authorList>
            <person name="de Groot N.N."/>
        </authorList>
    </citation>
    <scope>NUCLEOTIDE SEQUENCE [LARGE SCALE GENOMIC DNA]</scope>
    <source>
        <strain evidence="3 4">DSM 1801</strain>
    </source>
</reference>
<dbReference type="STRING" id="29364.SAMN04487772_10487"/>
<dbReference type="Pfam" id="PF01928">
    <property type="entry name" value="CYTH"/>
    <property type="match status" value="1"/>
</dbReference>
<dbReference type="PANTHER" id="PTHR40114:SF1">
    <property type="entry name" value="SLR0698 PROTEIN"/>
    <property type="match status" value="1"/>
</dbReference>
<dbReference type="EMBL" id="FOHN01000004">
    <property type="protein sequence ID" value="SES84448.1"/>
    <property type="molecule type" value="Genomic_DNA"/>
</dbReference>
<proteinExistence type="predicted"/>
<dbReference type="InterPro" id="IPR012042">
    <property type="entry name" value="NeuTTM/CthTTM-like"/>
</dbReference>
<dbReference type="SMART" id="SM01118">
    <property type="entry name" value="CYTH"/>
    <property type="match status" value="1"/>
</dbReference>
<name>A0A1H9ZRV3_9FIRM</name>
<sequence length="161" mass="18920">MEIERKFLVKQLPDQLEQYQCKIIEQGYLSHNPTLRIRKSNENYLLTYKSKFGIGQDENRTAKVENEVEVPLNEESFLHLKAKTDNHMIVKKRYLIPLEEGLTAELDIFKEQLEGLRLVEVEFASEEAANRFVPPVWFGKDVSLDRRYTNGYLSTVDSYNF</sequence>